<protein>
    <submittedName>
        <fullName evidence="1">Proline-rich nuclear receptor coactivator 2</fullName>
    </submittedName>
</protein>
<name>A0A0A9W3Y2_LYGHE</name>
<proteinExistence type="predicted"/>
<reference evidence="1" key="1">
    <citation type="journal article" date="2014" name="PLoS ONE">
        <title>Transcriptome-Based Identification of ABC Transporters in the Western Tarnished Plant Bug Lygus hesperus.</title>
        <authorList>
            <person name="Hull J.J."/>
            <person name="Chaney K."/>
            <person name="Geib S.M."/>
            <person name="Fabrick J.A."/>
            <person name="Brent C.S."/>
            <person name="Walsh D."/>
            <person name="Lavine L.C."/>
        </authorList>
    </citation>
    <scope>NUCLEOTIDE SEQUENCE</scope>
</reference>
<dbReference type="AlphaFoldDB" id="A0A0A9W3Y2"/>
<accession>A0A0A9W3Y2</accession>
<sequence>ARSTSNSLKGCDTSFFAEFDRLLPDISTTDDSLLLVDIDLSYVSEETVIAECLPMDTSPENGFETDPTLTEELPDIVPEADGTADHTSSCCSIDGASQDGDAIVEPSTSKIRKRKPIPDKQLWTREDTKIKRQAGEAYVGYRRKDKKCRSVLPKKRKRWVPAATLRAKNASVGPRDIVAR</sequence>
<feature type="non-terminal residue" evidence="1">
    <location>
        <position position="1"/>
    </location>
</feature>
<gene>
    <name evidence="1" type="primary">PNRC2</name>
    <name evidence="1" type="ORF">CM83_102893</name>
</gene>
<keyword evidence="1" id="KW-0675">Receptor</keyword>
<organism evidence="1">
    <name type="scientific">Lygus hesperus</name>
    <name type="common">Western plant bug</name>
    <dbReference type="NCBI Taxonomy" id="30085"/>
    <lineage>
        <taxon>Eukaryota</taxon>
        <taxon>Metazoa</taxon>
        <taxon>Ecdysozoa</taxon>
        <taxon>Arthropoda</taxon>
        <taxon>Hexapoda</taxon>
        <taxon>Insecta</taxon>
        <taxon>Pterygota</taxon>
        <taxon>Neoptera</taxon>
        <taxon>Paraneoptera</taxon>
        <taxon>Hemiptera</taxon>
        <taxon>Heteroptera</taxon>
        <taxon>Panheteroptera</taxon>
        <taxon>Cimicomorpha</taxon>
        <taxon>Miridae</taxon>
        <taxon>Mirini</taxon>
        <taxon>Lygus</taxon>
    </lineage>
</organism>
<evidence type="ECO:0000313" key="1">
    <source>
        <dbReference type="EMBL" id="JAG03132.1"/>
    </source>
</evidence>
<dbReference type="EMBL" id="GBHO01040472">
    <property type="protein sequence ID" value="JAG03132.1"/>
    <property type="molecule type" value="Transcribed_RNA"/>
</dbReference>
<reference evidence="1" key="2">
    <citation type="submission" date="2014-07" db="EMBL/GenBank/DDBJ databases">
        <authorList>
            <person name="Hull J."/>
        </authorList>
    </citation>
    <scope>NUCLEOTIDE SEQUENCE</scope>
</reference>